<organism evidence="2 3">
    <name type="scientific">Arabis alpina</name>
    <name type="common">Alpine rock-cress</name>
    <dbReference type="NCBI Taxonomy" id="50452"/>
    <lineage>
        <taxon>Eukaryota</taxon>
        <taxon>Viridiplantae</taxon>
        <taxon>Streptophyta</taxon>
        <taxon>Embryophyta</taxon>
        <taxon>Tracheophyta</taxon>
        <taxon>Spermatophyta</taxon>
        <taxon>Magnoliopsida</taxon>
        <taxon>eudicotyledons</taxon>
        <taxon>Gunneridae</taxon>
        <taxon>Pentapetalae</taxon>
        <taxon>rosids</taxon>
        <taxon>malvids</taxon>
        <taxon>Brassicales</taxon>
        <taxon>Brassicaceae</taxon>
        <taxon>Arabideae</taxon>
        <taxon>Arabis</taxon>
    </lineage>
</organism>
<dbReference type="PANTHER" id="PTHR47074:SF49">
    <property type="entry name" value="POLYNUCLEOTIDYL TRANSFERASE, RIBONUCLEASE H-LIKE SUPERFAMILY PROTEIN"/>
    <property type="match status" value="1"/>
</dbReference>
<evidence type="ECO:0000313" key="3">
    <source>
        <dbReference type="Proteomes" id="UP000029120"/>
    </source>
</evidence>
<dbReference type="AlphaFoldDB" id="A0A087HCT2"/>
<proteinExistence type="predicted"/>
<feature type="domain" description="RNase H type-1" evidence="1">
    <location>
        <begin position="42"/>
        <end position="113"/>
    </location>
</feature>
<dbReference type="Pfam" id="PF13456">
    <property type="entry name" value="RVT_3"/>
    <property type="match status" value="1"/>
</dbReference>
<dbReference type="Proteomes" id="UP000029120">
    <property type="component" value="Chromosome 3"/>
</dbReference>
<dbReference type="InterPro" id="IPR036397">
    <property type="entry name" value="RNaseH_sf"/>
</dbReference>
<dbReference type="InterPro" id="IPR044730">
    <property type="entry name" value="RNase_H-like_dom_plant"/>
</dbReference>
<dbReference type="PANTHER" id="PTHR47074">
    <property type="entry name" value="BNAC02G40300D PROTEIN"/>
    <property type="match status" value="1"/>
</dbReference>
<evidence type="ECO:0000313" key="2">
    <source>
        <dbReference type="EMBL" id="KFK39934.1"/>
    </source>
</evidence>
<dbReference type="GO" id="GO:0004523">
    <property type="term" value="F:RNA-DNA hybrid ribonuclease activity"/>
    <property type="evidence" value="ECO:0007669"/>
    <property type="project" value="InterPro"/>
</dbReference>
<dbReference type="InterPro" id="IPR002156">
    <property type="entry name" value="RNaseH_domain"/>
</dbReference>
<dbReference type="OrthoDB" id="1106285at2759"/>
<dbReference type="EMBL" id="CM002871">
    <property type="protein sequence ID" value="KFK39934.1"/>
    <property type="molecule type" value="Genomic_DNA"/>
</dbReference>
<dbReference type="Gramene" id="KFK39934">
    <property type="protein sequence ID" value="KFK39934"/>
    <property type="gene ID" value="AALP_AA3G309000"/>
</dbReference>
<sequence length="113" mass="12352">MLKTATRIAKEWLAAQKEPANTTKTVAITSPVRTPSTMICYTDAAWRPETGEAGLGWIVRDQANNIVIQGRSFTDQVSSVLMAEALADREALNLRNLSFASDCSNLIALINKK</sequence>
<keyword evidence="3" id="KW-1185">Reference proteome</keyword>
<dbReference type="eggNOG" id="KOG1075">
    <property type="taxonomic scope" value="Eukaryota"/>
</dbReference>
<dbReference type="GO" id="GO:0003676">
    <property type="term" value="F:nucleic acid binding"/>
    <property type="evidence" value="ECO:0007669"/>
    <property type="project" value="InterPro"/>
</dbReference>
<evidence type="ECO:0000259" key="1">
    <source>
        <dbReference type="Pfam" id="PF13456"/>
    </source>
</evidence>
<dbReference type="InterPro" id="IPR012337">
    <property type="entry name" value="RNaseH-like_sf"/>
</dbReference>
<dbReference type="CDD" id="cd06222">
    <property type="entry name" value="RNase_H_like"/>
    <property type="match status" value="1"/>
</dbReference>
<name>A0A087HCT2_ARAAL</name>
<accession>A0A087HCT2</accession>
<gene>
    <name evidence="2" type="ordered locus">AALP_Aa3g309000</name>
</gene>
<dbReference type="Gene3D" id="3.30.420.10">
    <property type="entry name" value="Ribonuclease H-like superfamily/Ribonuclease H"/>
    <property type="match status" value="1"/>
</dbReference>
<reference evidence="3" key="1">
    <citation type="journal article" date="2015" name="Nat. Plants">
        <title>Genome expansion of Arabis alpina linked with retrotransposition and reduced symmetric DNA methylation.</title>
        <authorList>
            <person name="Willing E.M."/>
            <person name="Rawat V."/>
            <person name="Mandakova T."/>
            <person name="Maumus F."/>
            <person name="James G.V."/>
            <person name="Nordstroem K.J."/>
            <person name="Becker C."/>
            <person name="Warthmann N."/>
            <person name="Chica C."/>
            <person name="Szarzynska B."/>
            <person name="Zytnicki M."/>
            <person name="Albani M.C."/>
            <person name="Kiefer C."/>
            <person name="Bergonzi S."/>
            <person name="Castaings L."/>
            <person name="Mateos J.L."/>
            <person name="Berns M.C."/>
            <person name="Bujdoso N."/>
            <person name="Piofczyk T."/>
            <person name="de Lorenzo L."/>
            <person name="Barrero-Sicilia C."/>
            <person name="Mateos I."/>
            <person name="Piednoel M."/>
            <person name="Hagmann J."/>
            <person name="Chen-Min-Tao R."/>
            <person name="Iglesias-Fernandez R."/>
            <person name="Schuster S.C."/>
            <person name="Alonso-Blanco C."/>
            <person name="Roudier F."/>
            <person name="Carbonero P."/>
            <person name="Paz-Ares J."/>
            <person name="Davis S.J."/>
            <person name="Pecinka A."/>
            <person name="Quesneville H."/>
            <person name="Colot V."/>
            <person name="Lysak M.A."/>
            <person name="Weigel D."/>
            <person name="Coupland G."/>
            <person name="Schneeberger K."/>
        </authorList>
    </citation>
    <scope>NUCLEOTIDE SEQUENCE [LARGE SCALE GENOMIC DNA]</scope>
    <source>
        <strain evidence="3">cv. Pajares</strain>
    </source>
</reference>
<dbReference type="InterPro" id="IPR052929">
    <property type="entry name" value="RNase_H-like_EbsB-rel"/>
</dbReference>
<protein>
    <recommendedName>
        <fullName evidence="1">RNase H type-1 domain-containing protein</fullName>
    </recommendedName>
</protein>
<dbReference type="SUPFAM" id="SSF53098">
    <property type="entry name" value="Ribonuclease H-like"/>
    <property type="match status" value="1"/>
</dbReference>